<evidence type="ECO:0000256" key="1">
    <source>
        <dbReference type="SAM" id="Phobius"/>
    </source>
</evidence>
<evidence type="ECO:0008006" key="4">
    <source>
        <dbReference type="Google" id="ProtNLM"/>
    </source>
</evidence>
<sequence>MCTFKFVYDVGGFIIFMKDVENVRIRAREGKGLISQLALNFFTFGLLTILMAKISKMIKFLLTLMVFFFVLSFGNRGPALFLVVFIIYIIQAVNRKQFSFKKIAIAAVALFSLMVFFGALRTNYEADLSKLFKARFAWRPFVNIQNFQYVIDFFPKKYDFLLGKTYLVDFSMLLPGSHPNSGTFLKELMGFSFDGGSITPSYLGISYVNFGVYGLVFSPLLLGFLSNLFYEVYLSKFDLKIPSNLILLILISFNFGAVVTSGVMTVLIQNMTVIFLVYFLYIGLVKLLYALK</sequence>
<dbReference type="NCBIfam" id="TIGR04370">
    <property type="entry name" value="glyco_rpt_poly"/>
    <property type="match status" value="1"/>
</dbReference>
<feature type="transmembrane region" description="Helical" evidence="1">
    <location>
        <begin position="273"/>
        <end position="291"/>
    </location>
</feature>
<organism evidence="2 3">
    <name type="scientific">Snuella lapsa</name>
    <dbReference type="NCBI Taxonomy" id="870481"/>
    <lineage>
        <taxon>Bacteria</taxon>
        <taxon>Pseudomonadati</taxon>
        <taxon>Bacteroidota</taxon>
        <taxon>Flavobacteriia</taxon>
        <taxon>Flavobacteriales</taxon>
        <taxon>Flavobacteriaceae</taxon>
        <taxon>Snuella</taxon>
    </lineage>
</organism>
<dbReference type="Pfam" id="PF01901">
    <property type="entry name" value="O_anti_polymase"/>
    <property type="match status" value="1"/>
</dbReference>
<keyword evidence="1" id="KW-0812">Transmembrane</keyword>
<feature type="transmembrane region" description="Helical" evidence="1">
    <location>
        <begin position="102"/>
        <end position="120"/>
    </location>
</feature>
<accession>A0ABP6XEM3</accession>
<dbReference type="EMBL" id="BAABCY010000036">
    <property type="protein sequence ID" value="GAA3565985.1"/>
    <property type="molecule type" value="Genomic_DNA"/>
</dbReference>
<comment type="caution">
    <text evidence="2">The sequence shown here is derived from an EMBL/GenBank/DDBJ whole genome shotgun (WGS) entry which is preliminary data.</text>
</comment>
<dbReference type="InterPro" id="IPR002760">
    <property type="entry name" value="O_anti_polymase"/>
</dbReference>
<dbReference type="Proteomes" id="UP001500954">
    <property type="component" value="Unassembled WGS sequence"/>
</dbReference>
<feature type="transmembrane region" description="Helical" evidence="1">
    <location>
        <begin position="33"/>
        <end position="54"/>
    </location>
</feature>
<reference evidence="3" key="1">
    <citation type="journal article" date="2019" name="Int. J. Syst. Evol. Microbiol.">
        <title>The Global Catalogue of Microorganisms (GCM) 10K type strain sequencing project: providing services to taxonomists for standard genome sequencing and annotation.</title>
        <authorList>
            <consortium name="The Broad Institute Genomics Platform"/>
            <consortium name="The Broad Institute Genome Sequencing Center for Infectious Disease"/>
            <person name="Wu L."/>
            <person name="Ma J."/>
        </authorList>
    </citation>
    <scope>NUCLEOTIDE SEQUENCE [LARGE SCALE GENOMIC DNA]</scope>
    <source>
        <strain evidence="3">JCM 17111</strain>
    </source>
</reference>
<protein>
    <recommendedName>
        <fullName evidence="4">Oligosaccharide repeat unit polymerase</fullName>
    </recommendedName>
</protein>
<evidence type="ECO:0000313" key="3">
    <source>
        <dbReference type="Proteomes" id="UP001500954"/>
    </source>
</evidence>
<gene>
    <name evidence="2" type="ORF">GCM10022395_15460</name>
</gene>
<feature type="transmembrane region" description="Helical" evidence="1">
    <location>
        <begin position="60"/>
        <end position="90"/>
    </location>
</feature>
<keyword evidence="3" id="KW-1185">Reference proteome</keyword>
<name>A0ABP6XEM3_9FLAO</name>
<feature type="transmembrane region" description="Helical" evidence="1">
    <location>
        <begin position="245"/>
        <end position="267"/>
    </location>
</feature>
<keyword evidence="1" id="KW-0472">Membrane</keyword>
<evidence type="ECO:0000313" key="2">
    <source>
        <dbReference type="EMBL" id="GAA3565985.1"/>
    </source>
</evidence>
<keyword evidence="1" id="KW-1133">Transmembrane helix</keyword>
<proteinExistence type="predicted"/>
<feature type="transmembrane region" description="Helical" evidence="1">
    <location>
        <begin position="210"/>
        <end position="233"/>
    </location>
</feature>